<gene>
    <name evidence="1" type="ORF">JZ751_016768</name>
</gene>
<evidence type="ECO:0000313" key="1">
    <source>
        <dbReference type="EMBL" id="KAG9342266.1"/>
    </source>
</evidence>
<organism evidence="1 2">
    <name type="scientific">Albula glossodonta</name>
    <name type="common">roundjaw bonefish</name>
    <dbReference type="NCBI Taxonomy" id="121402"/>
    <lineage>
        <taxon>Eukaryota</taxon>
        <taxon>Metazoa</taxon>
        <taxon>Chordata</taxon>
        <taxon>Craniata</taxon>
        <taxon>Vertebrata</taxon>
        <taxon>Euteleostomi</taxon>
        <taxon>Actinopterygii</taxon>
        <taxon>Neopterygii</taxon>
        <taxon>Teleostei</taxon>
        <taxon>Albuliformes</taxon>
        <taxon>Albulidae</taxon>
        <taxon>Albula</taxon>
    </lineage>
</organism>
<name>A0A8T2NRR8_9TELE</name>
<dbReference type="Proteomes" id="UP000824540">
    <property type="component" value="Unassembled WGS sequence"/>
</dbReference>
<comment type="caution">
    <text evidence="1">The sequence shown here is derived from an EMBL/GenBank/DDBJ whole genome shotgun (WGS) entry which is preliminary data.</text>
</comment>
<protein>
    <submittedName>
        <fullName evidence="1">Uncharacterized protein</fullName>
    </submittedName>
</protein>
<evidence type="ECO:0000313" key="2">
    <source>
        <dbReference type="Proteomes" id="UP000824540"/>
    </source>
</evidence>
<dbReference type="AlphaFoldDB" id="A0A8T2NRR8"/>
<accession>A0A8T2NRR8</accession>
<reference evidence="1" key="1">
    <citation type="thesis" date="2021" institute="BYU ScholarsArchive" country="Provo, UT, USA">
        <title>Applications of and Algorithms for Genome Assembly and Genomic Analyses with an Emphasis on Marine Teleosts.</title>
        <authorList>
            <person name="Pickett B.D."/>
        </authorList>
    </citation>
    <scope>NUCLEOTIDE SEQUENCE</scope>
    <source>
        <strain evidence="1">HI-2016</strain>
    </source>
</reference>
<keyword evidence="2" id="KW-1185">Reference proteome</keyword>
<sequence length="119" mass="12858">MRFETGRALLFHMYLEPALPKWDLATAKEKQKAKLQAVEGIWGEGVEGFGQEAEGEGEVGGQLAVAMETVLQGLTEYGVQHKRGVVTECFINTGRDTISLNCTAVVSVALFKDGSTGRP</sequence>
<proteinExistence type="predicted"/>
<dbReference type="EMBL" id="JAFBMS010000029">
    <property type="protein sequence ID" value="KAG9342266.1"/>
    <property type="molecule type" value="Genomic_DNA"/>
</dbReference>